<evidence type="ECO:0000313" key="2">
    <source>
        <dbReference type="EMBL" id="KAJ7722276.1"/>
    </source>
</evidence>
<dbReference type="InterPro" id="IPR000795">
    <property type="entry name" value="T_Tr_GTP-bd_dom"/>
</dbReference>
<dbReference type="GO" id="GO:0003924">
    <property type="term" value="F:GTPase activity"/>
    <property type="evidence" value="ECO:0007669"/>
    <property type="project" value="InterPro"/>
</dbReference>
<organism evidence="2 3">
    <name type="scientific">Mycena maculata</name>
    <dbReference type="NCBI Taxonomy" id="230809"/>
    <lineage>
        <taxon>Eukaryota</taxon>
        <taxon>Fungi</taxon>
        <taxon>Dikarya</taxon>
        <taxon>Basidiomycota</taxon>
        <taxon>Agaricomycotina</taxon>
        <taxon>Agaricomycetes</taxon>
        <taxon>Agaricomycetidae</taxon>
        <taxon>Agaricales</taxon>
        <taxon>Marasmiineae</taxon>
        <taxon>Mycenaceae</taxon>
        <taxon>Mycena</taxon>
    </lineage>
</organism>
<dbReference type="PANTHER" id="PTHR42908">
    <property type="entry name" value="TRANSLATION ELONGATION FACTOR-RELATED"/>
    <property type="match status" value="1"/>
</dbReference>
<reference evidence="2" key="1">
    <citation type="submission" date="2023-03" db="EMBL/GenBank/DDBJ databases">
        <title>Massive genome expansion in bonnet fungi (Mycena s.s.) driven by repeated elements and novel gene families across ecological guilds.</title>
        <authorList>
            <consortium name="Lawrence Berkeley National Laboratory"/>
            <person name="Harder C.B."/>
            <person name="Miyauchi S."/>
            <person name="Viragh M."/>
            <person name="Kuo A."/>
            <person name="Thoen E."/>
            <person name="Andreopoulos B."/>
            <person name="Lu D."/>
            <person name="Skrede I."/>
            <person name="Drula E."/>
            <person name="Henrissat B."/>
            <person name="Morin E."/>
            <person name="Kohler A."/>
            <person name="Barry K."/>
            <person name="LaButti K."/>
            <person name="Morin E."/>
            <person name="Salamov A."/>
            <person name="Lipzen A."/>
            <person name="Mereny Z."/>
            <person name="Hegedus B."/>
            <person name="Baldrian P."/>
            <person name="Stursova M."/>
            <person name="Weitz H."/>
            <person name="Taylor A."/>
            <person name="Grigoriev I.V."/>
            <person name="Nagy L.G."/>
            <person name="Martin F."/>
            <person name="Kauserud H."/>
        </authorList>
    </citation>
    <scope>NUCLEOTIDE SEQUENCE</scope>
    <source>
        <strain evidence="2">CBHHK188m</strain>
    </source>
</reference>
<evidence type="ECO:0000313" key="3">
    <source>
        <dbReference type="Proteomes" id="UP001215280"/>
    </source>
</evidence>
<dbReference type="InterPro" id="IPR027417">
    <property type="entry name" value="P-loop_NTPase"/>
</dbReference>
<protein>
    <recommendedName>
        <fullName evidence="1">Tr-type G domain-containing protein</fullName>
    </recommendedName>
</protein>
<proteinExistence type="predicted"/>
<dbReference type="Gene3D" id="3.40.50.300">
    <property type="entry name" value="P-loop containing nucleotide triphosphate hydrolases"/>
    <property type="match status" value="1"/>
</dbReference>
<dbReference type="PANTHER" id="PTHR42908:SF8">
    <property type="entry name" value="TR-TYPE G DOMAIN-CONTAINING PROTEIN"/>
    <property type="match status" value="1"/>
</dbReference>
<dbReference type="SUPFAM" id="SSF52540">
    <property type="entry name" value="P-loop containing nucleoside triphosphate hydrolases"/>
    <property type="match status" value="1"/>
</dbReference>
<dbReference type="Proteomes" id="UP001215280">
    <property type="component" value="Unassembled WGS sequence"/>
</dbReference>
<accession>A0AAD7HKT5</accession>
<gene>
    <name evidence="2" type="ORF">DFH07DRAFT_971988</name>
</gene>
<dbReference type="SUPFAM" id="SSF50447">
    <property type="entry name" value="Translation proteins"/>
    <property type="match status" value="1"/>
</dbReference>
<dbReference type="Pfam" id="PF00009">
    <property type="entry name" value="GTP_EFTU"/>
    <property type="match status" value="1"/>
</dbReference>
<dbReference type="InterPro" id="IPR009000">
    <property type="entry name" value="Transl_B-barrel_sf"/>
</dbReference>
<dbReference type="GO" id="GO:1990904">
    <property type="term" value="C:ribonucleoprotein complex"/>
    <property type="evidence" value="ECO:0007669"/>
    <property type="project" value="TreeGrafter"/>
</dbReference>
<comment type="caution">
    <text evidence="2">The sequence shown here is derived from an EMBL/GenBank/DDBJ whole genome shotgun (WGS) entry which is preliminary data.</text>
</comment>
<dbReference type="AlphaFoldDB" id="A0AAD7HKT5"/>
<evidence type="ECO:0000259" key="1">
    <source>
        <dbReference type="Pfam" id="PF00009"/>
    </source>
</evidence>
<name>A0AAD7HKT5_9AGAR</name>
<dbReference type="Gene3D" id="2.40.30.10">
    <property type="entry name" value="Translation factors"/>
    <property type="match status" value="1"/>
</dbReference>
<dbReference type="GO" id="GO:0005829">
    <property type="term" value="C:cytosol"/>
    <property type="evidence" value="ECO:0007669"/>
    <property type="project" value="TreeGrafter"/>
</dbReference>
<dbReference type="EMBL" id="JARJLG010000259">
    <property type="protein sequence ID" value="KAJ7722276.1"/>
    <property type="molecule type" value="Genomic_DNA"/>
</dbReference>
<sequence>MHLRLLHPDHWGAGTHLINIVNTPGHTDFGGEVEHILSMVDGIALVVDVTEGPMTQTRFVLSKVLARGFKLKCEPLVVLNKSDRPTSCPAQIESDPYAGTLYLGRVHSGAVRPGEALIGIDLQGNKVGEGRVKKIYVRVVRMERVERDEAGAGEIISIAGIKGVNITLLSADMAEPMPLPAWHATRALSLSSASHYAISPAYQNQPNVVLGQRALFEDVRRLPLRVSYTPSTDSSVRCNSGADSLYQYIHGRTSTRRLRRRER</sequence>
<feature type="domain" description="Tr-type G" evidence="1">
    <location>
        <begin position="15"/>
        <end position="167"/>
    </location>
</feature>
<dbReference type="GO" id="GO:0005525">
    <property type="term" value="F:GTP binding"/>
    <property type="evidence" value="ECO:0007669"/>
    <property type="project" value="InterPro"/>
</dbReference>
<keyword evidence="3" id="KW-1185">Reference proteome</keyword>